<feature type="region of interest" description="Disordered" evidence="1">
    <location>
        <begin position="604"/>
        <end position="632"/>
    </location>
</feature>
<feature type="region of interest" description="Disordered" evidence="1">
    <location>
        <begin position="718"/>
        <end position="743"/>
    </location>
</feature>
<dbReference type="AlphaFoldDB" id="A0A9P6NFW9"/>
<feature type="region of interest" description="Disordered" evidence="1">
    <location>
        <begin position="363"/>
        <end position="403"/>
    </location>
</feature>
<feature type="compositionally biased region" description="Polar residues" evidence="1">
    <location>
        <begin position="725"/>
        <end position="743"/>
    </location>
</feature>
<accession>A0A9P6NFW9</accession>
<evidence type="ECO:0000313" key="3">
    <source>
        <dbReference type="Proteomes" id="UP000886653"/>
    </source>
</evidence>
<feature type="region of interest" description="Disordered" evidence="1">
    <location>
        <begin position="675"/>
        <end position="703"/>
    </location>
</feature>
<protein>
    <submittedName>
        <fullName evidence="2">Uncharacterized protein</fullName>
    </submittedName>
</protein>
<feature type="region of interest" description="Disordered" evidence="1">
    <location>
        <begin position="791"/>
        <end position="810"/>
    </location>
</feature>
<feature type="region of interest" description="Disordered" evidence="1">
    <location>
        <begin position="201"/>
        <end position="289"/>
    </location>
</feature>
<sequence>MSPQHFPQLSSVPIHISKLAELAQHPPESTKAMLGKPLSLFQSSSSCSFDTTSHRTSVPSDLSLPINPFQNPECDETLMISPTFTQSSISDLIPLSKPTKLATRTSLPNFSTSHLLHRGGLMTIPFPSFDDDEEHAITEPIARSTLECASALGNRTLRRSQPSNKKDSLELSDQVHEVMATIRKPSRPNARSFLIGRKFDLDNDSLYGPQQSTDDEDDFKPEDSPTAKGSRSRPSNSKLEPMAAITRYPETSSPSRSRPTVHPLPMSNQTPFPCMSVEDQANEDESPKPLARRFSIRKFSLRKHSGPQSANCHHTSSSALSTLPSTSASPEDIRRVNLGVERCGGLGNKMFDSGMRTLKRIVTAPPRSSSAVPSTTADSPASSQADRRLSLETPSRAFGSSLKGGSPIYTELGLFGAPSGVQTPETKPSTPLVLLQRNHNIEDSPGAWNQTLSSSVDNTVDFSSRTLSPIPRPSRLSDLHQLDPYARSPRAQFDPELSGVHTEGEGLESDAQPDSTVNLAKLDELFCSWRLLCHQVDQELKQSRERWPDTALSKEALRTFVMPSSKDAIFEFLAHSRETYGNSLPAPRRKPRTGLHSIFNNHSQLDETEDTQSPHSRGLTPPPKHPFGSKPATPIYLRARSYQSPSSGANSPAQVPIIVTLPVPSAFVSPERFISPPSSLPRVRKSRKSSLISNAPPTRPSSKYVDRIRNESIHSLVGVPPLTERSPNMSPVTHKPSSGLSRTYKLSTENGKTKDYNRDGLVDSLISSSPVRLKPICQISESSRKTKKAWKMGEKGKKVQKMTSQSSFWDTNESSLVNEEIQEEEQEEETGVLVASGENTFDGNADLAGGAFTPGRSLRRYPSGRTPLFNRLNARSMLQLRSSVRSINRI</sequence>
<feature type="compositionally biased region" description="Polar residues" evidence="1">
    <location>
        <begin position="306"/>
        <end position="315"/>
    </location>
</feature>
<reference evidence="2" key="1">
    <citation type="submission" date="2013-11" db="EMBL/GenBank/DDBJ databases">
        <title>Genome sequence of the fusiform rust pathogen reveals effectors for host alternation and coevolution with pine.</title>
        <authorList>
            <consortium name="DOE Joint Genome Institute"/>
            <person name="Smith K."/>
            <person name="Pendleton A."/>
            <person name="Kubisiak T."/>
            <person name="Anderson C."/>
            <person name="Salamov A."/>
            <person name="Aerts A."/>
            <person name="Riley R."/>
            <person name="Clum A."/>
            <person name="Lindquist E."/>
            <person name="Ence D."/>
            <person name="Campbell M."/>
            <person name="Kronenberg Z."/>
            <person name="Feau N."/>
            <person name="Dhillon B."/>
            <person name="Hamelin R."/>
            <person name="Burleigh J."/>
            <person name="Smith J."/>
            <person name="Yandell M."/>
            <person name="Nelson C."/>
            <person name="Grigoriev I."/>
            <person name="Davis J."/>
        </authorList>
    </citation>
    <scope>NUCLEOTIDE SEQUENCE</scope>
    <source>
        <strain evidence="2">G11</strain>
    </source>
</reference>
<feature type="compositionally biased region" description="Polar residues" evidence="1">
    <location>
        <begin position="366"/>
        <end position="384"/>
    </location>
</feature>
<keyword evidence="3" id="KW-1185">Reference proteome</keyword>
<feature type="compositionally biased region" description="Low complexity" evidence="1">
    <location>
        <begin position="316"/>
        <end position="330"/>
    </location>
</feature>
<evidence type="ECO:0000256" key="1">
    <source>
        <dbReference type="SAM" id="MobiDB-lite"/>
    </source>
</evidence>
<dbReference type="Proteomes" id="UP000886653">
    <property type="component" value="Unassembled WGS sequence"/>
</dbReference>
<comment type="caution">
    <text evidence="2">The sequence shown here is derived from an EMBL/GenBank/DDBJ whole genome shotgun (WGS) entry which is preliminary data.</text>
</comment>
<dbReference type="EMBL" id="MU167287">
    <property type="protein sequence ID" value="KAG0144852.1"/>
    <property type="molecule type" value="Genomic_DNA"/>
</dbReference>
<evidence type="ECO:0000313" key="2">
    <source>
        <dbReference type="EMBL" id="KAG0144852.1"/>
    </source>
</evidence>
<feature type="region of interest" description="Disordered" evidence="1">
    <location>
        <begin position="489"/>
        <end position="514"/>
    </location>
</feature>
<organism evidence="2 3">
    <name type="scientific">Cronartium quercuum f. sp. fusiforme G11</name>
    <dbReference type="NCBI Taxonomy" id="708437"/>
    <lineage>
        <taxon>Eukaryota</taxon>
        <taxon>Fungi</taxon>
        <taxon>Dikarya</taxon>
        <taxon>Basidiomycota</taxon>
        <taxon>Pucciniomycotina</taxon>
        <taxon>Pucciniomycetes</taxon>
        <taxon>Pucciniales</taxon>
        <taxon>Coleosporiaceae</taxon>
        <taxon>Cronartium</taxon>
    </lineage>
</organism>
<feature type="compositionally biased region" description="Polar residues" evidence="1">
    <location>
        <begin position="227"/>
        <end position="238"/>
    </location>
</feature>
<feature type="compositionally biased region" description="Low complexity" evidence="1">
    <location>
        <begin position="246"/>
        <end position="260"/>
    </location>
</feature>
<gene>
    <name evidence="2" type="ORF">CROQUDRAFT_603596</name>
</gene>
<feature type="compositionally biased region" description="Polar residues" evidence="1">
    <location>
        <begin position="801"/>
        <end position="810"/>
    </location>
</feature>
<proteinExistence type="predicted"/>
<feature type="region of interest" description="Disordered" evidence="1">
    <location>
        <begin position="302"/>
        <end position="333"/>
    </location>
</feature>
<dbReference type="OrthoDB" id="2507855at2759"/>
<name>A0A9P6NFW9_9BASI</name>